<dbReference type="Proteomes" id="UP000318297">
    <property type="component" value="Unassembled WGS sequence"/>
</dbReference>
<protein>
    <submittedName>
        <fullName evidence="1">Uncharacterized protein DUF4034</fullName>
    </submittedName>
</protein>
<gene>
    <name evidence="1" type="ORF">BKA23_2166</name>
</gene>
<comment type="caution">
    <text evidence="1">The sequence shown here is derived from an EMBL/GenBank/DDBJ whole genome shotgun (WGS) entry which is preliminary data.</text>
</comment>
<organism evidence="1 2">
    <name type="scientific">Rudaeicoccus suwonensis</name>
    <dbReference type="NCBI Taxonomy" id="657409"/>
    <lineage>
        <taxon>Bacteria</taxon>
        <taxon>Bacillati</taxon>
        <taxon>Actinomycetota</taxon>
        <taxon>Actinomycetes</taxon>
        <taxon>Micrococcales</taxon>
        <taxon>Dermacoccaceae</taxon>
        <taxon>Rudaeicoccus</taxon>
    </lineage>
</organism>
<dbReference type="AlphaFoldDB" id="A0A561ECN0"/>
<reference evidence="1 2" key="1">
    <citation type="submission" date="2019-06" db="EMBL/GenBank/DDBJ databases">
        <title>Sequencing the genomes of 1000 actinobacteria strains.</title>
        <authorList>
            <person name="Klenk H.-P."/>
        </authorList>
    </citation>
    <scope>NUCLEOTIDE SEQUENCE [LARGE SCALE GENOMIC DNA]</scope>
    <source>
        <strain evidence="1 2">DSM 19560</strain>
    </source>
</reference>
<name>A0A561ECN0_9MICO</name>
<sequence>MPAAKLSMTALEKGDWRSVEDAHGNSEDWDTRGSVAAALRRLDPIDDWVLSCPRSGLAHAVRGSQLCRLAWDVRGNGKANTVDRSAWGDFFSLLRAAEESFGKAVDLEPRDPYPWSQLIWTGTGLQIPKDDVLGRFESMRRRDDGFVPGWLAITSAVAQKWSGSHTLMFDVAREGDRTLPDGNLGRVGLVRAHEEFRMYLAHWDNDPVAAKAHFRKPEVAAEIGAAASASVFSAHHEPGGSTPLAQSWFAYALAMVGDGVRAERVRAAGLFLELERVGIPDQPWANRYGRKGGEQFARIRRICCTAAGTTDEPTTSDPHP</sequence>
<accession>A0A561ECN0</accession>
<evidence type="ECO:0000313" key="1">
    <source>
        <dbReference type="EMBL" id="TWE13337.1"/>
    </source>
</evidence>
<dbReference type="EMBL" id="VIVQ01000001">
    <property type="protein sequence ID" value="TWE13337.1"/>
    <property type="molecule type" value="Genomic_DNA"/>
</dbReference>
<keyword evidence="2" id="KW-1185">Reference proteome</keyword>
<evidence type="ECO:0000313" key="2">
    <source>
        <dbReference type="Proteomes" id="UP000318297"/>
    </source>
</evidence>
<proteinExistence type="predicted"/>